<dbReference type="EMBL" id="ML121527">
    <property type="protein sequence ID" value="RPB29877.1"/>
    <property type="molecule type" value="Genomic_DNA"/>
</dbReference>
<protein>
    <submittedName>
        <fullName evidence="1">Uncharacterized protein</fullName>
    </submittedName>
</protein>
<name>A0A3N4M4G2_9PEZI</name>
<dbReference type="AlphaFoldDB" id="A0A3N4M4G2"/>
<organism evidence="1 2">
    <name type="scientific">Terfezia boudieri ATCC MYA-4762</name>
    <dbReference type="NCBI Taxonomy" id="1051890"/>
    <lineage>
        <taxon>Eukaryota</taxon>
        <taxon>Fungi</taxon>
        <taxon>Dikarya</taxon>
        <taxon>Ascomycota</taxon>
        <taxon>Pezizomycotina</taxon>
        <taxon>Pezizomycetes</taxon>
        <taxon>Pezizales</taxon>
        <taxon>Pezizaceae</taxon>
        <taxon>Terfezia</taxon>
    </lineage>
</organism>
<dbReference type="Proteomes" id="UP000267821">
    <property type="component" value="Unassembled WGS sequence"/>
</dbReference>
<evidence type="ECO:0000313" key="2">
    <source>
        <dbReference type="Proteomes" id="UP000267821"/>
    </source>
</evidence>
<reference evidence="1 2" key="1">
    <citation type="journal article" date="2018" name="Nat. Ecol. Evol.">
        <title>Pezizomycetes genomes reveal the molecular basis of ectomycorrhizal truffle lifestyle.</title>
        <authorList>
            <person name="Murat C."/>
            <person name="Payen T."/>
            <person name="Noel B."/>
            <person name="Kuo A."/>
            <person name="Morin E."/>
            <person name="Chen J."/>
            <person name="Kohler A."/>
            <person name="Krizsan K."/>
            <person name="Balestrini R."/>
            <person name="Da Silva C."/>
            <person name="Montanini B."/>
            <person name="Hainaut M."/>
            <person name="Levati E."/>
            <person name="Barry K.W."/>
            <person name="Belfiori B."/>
            <person name="Cichocki N."/>
            <person name="Clum A."/>
            <person name="Dockter R.B."/>
            <person name="Fauchery L."/>
            <person name="Guy J."/>
            <person name="Iotti M."/>
            <person name="Le Tacon F."/>
            <person name="Lindquist E.A."/>
            <person name="Lipzen A."/>
            <person name="Malagnac F."/>
            <person name="Mello A."/>
            <person name="Molinier V."/>
            <person name="Miyauchi S."/>
            <person name="Poulain J."/>
            <person name="Riccioni C."/>
            <person name="Rubini A."/>
            <person name="Sitrit Y."/>
            <person name="Splivallo R."/>
            <person name="Traeger S."/>
            <person name="Wang M."/>
            <person name="Zifcakova L."/>
            <person name="Wipf D."/>
            <person name="Zambonelli A."/>
            <person name="Paolocci F."/>
            <person name="Nowrousian M."/>
            <person name="Ottonello S."/>
            <person name="Baldrian P."/>
            <person name="Spatafora J.W."/>
            <person name="Henrissat B."/>
            <person name="Nagy L.G."/>
            <person name="Aury J.M."/>
            <person name="Wincker P."/>
            <person name="Grigoriev I.V."/>
            <person name="Bonfante P."/>
            <person name="Martin F.M."/>
        </authorList>
    </citation>
    <scope>NUCLEOTIDE SEQUENCE [LARGE SCALE GENOMIC DNA]</scope>
    <source>
        <strain evidence="1 2">ATCC MYA-4762</strain>
    </source>
</reference>
<dbReference type="InParanoid" id="A0A3N4M4G2"/>
<keyword evidence="2" id="KW-1185">Reference proteome</keyword>
<accession>A0A3N4M4G2</accession>
<gene>
    <name evidence="1" type="ORF">L211DRAFT_48310</name>
</gene>
<proteinExistence type="predicted"/>
<evidence type="ECO:0000313" key="1">
    <source>
        <dbReference type="EMBL" id="RPB29877.1"/>
    </source>
</evidence>
<sequence>MVSTDNSIPISELFFFAAHVYASWTKLAVWMEKYHNMYGWLGFKATGFSPLSAQKKELVMVPFTERCTEALCRIIPERPSQNLKCFEDFTFNKISLDCATPKVGYGGGVKADERIPILVELEQEGGSGRLVQDYGGGRALQSNRASLRLCKIIGEVSFYHAVSLFS</sequence>